<gene>
    <name evidence="2" type="ORF">GCWU000325_00451</name>
</gene>
<organism evidence="2 3">
    <name type="scientific">Alloprevotella tannerae ATCC 51259</name>
    <dbReference type="NCBI Taxonomy" id="626522"/>
    <lineage>
        <taxon>Bacteria</taxon>
        <taxon>Pseudomonadati</taxon>
        <taxon>Bacteroidota</taxon>
        <taxon>Bacteroidia</taxon>
        <taxon>Bacteroidales</taxon>
        <taxon>Prevotellaceae</taxon>
        <taxon>Alloprevotella</taxon>
    </lineage>
</organism>
<accession>C9LE27</accession>
<dbReference type="EMBL" id="ACIJ02000011">
    <property type="protein sequence ID" value="EEX72617.1"/>
    <property type="molecule type" value="Genomic_DNA"/>
</dbReference>
<reference evidence="2" key="1">
    <citation type="submission" date="2009-09" db="EMBL/GenBank/DDBJ databases">
        <authorList>
            <person name="Weinstock G."/>
            <person name="Sodergren E."/>
            <person name="Clifton S."/>
            <person name="Fulton L."/>
            <person name="Fulton B."/>
            <person name="Courtney L."/>
            <person name="Fronick C."/>
            <person name="Harrison M."/>
            <person name="Strong C."/>
            <person name="Farmer C."/>
            <person name="Delahaunty K."/>
            <person name="Markovic C."/>
            <person name="Hall O."/>
            <person name="Minx P."/>
            <person name="Tomlinson C."/>
            <person name="Mitreva M."/>
            <person name="Nelson J."/>
            <person name="Hou S."/>
            <person name="Wollam A."/>
            <person name="Pepin K.H."/>
            <person name="Johnson M."/>
            <person name="Bhonagiri V."/>
            <person name="Nash W.E."/>
            <person name="Warren W."/>
            <person name="Chinwalla A."/>
            <person name="Mardis E.R."/>
            <person name="Wilson R.K."/>
        </authorList>
    </citation>
    <scope>NUCLEOTIDE SEQUENCE [LARGE SCALE GENOMIC DNA]</scope>
    <source>
        <strain evidence="2">ATCC 51259</strain>
    </source>
</reference>
<dbReference type="STRING" id="626522.GCWU000325_00451"/>
<dbReference type="HOGENOM" id="CLU_2370495_0_0_10"/>
<evidence type="ECO:0000256" key="1">
    <source>
        <dbReference type="SAM" id="MobiDB-lite"/>
    </source>
</evidence>
<evidence type="ECO:0000313" key="3">
    <source>
        <dbReference type="Proteomes" id="UP000003460"/>
    </source>
</evidence>
<evidence type="ECO:0000313" key="2">
    <source>
        <dbReference type="EMBL" id="EEX72617.1"/>
    </source>
</evidence>
<feature type="region of interest" description="Disordered" evidence="1">
    <location>
        <begin position="40"/>
        <end position="85"/>
    </location>
</feature>
<protein>
    <submittedName>
        <fullName evidence="2">Uncharacterized protein</fullName>
    </submittedName>
</protein>
<sequence>MLFIEVKRFLKHELPYSGSDLKLLQKYVKRFILQSNKPKKALKTDQVNKTKGNNRYKKRKRGDGSGSRRKTVGLPTKRDSRKRELRLRLPIYNNV</sequence>
<keyword evidence="3" id="KW-1185">Reference proteome</keyword>
<dbReference type="Proteomes" id="UP000003460">
    <property type="component" value="Unassembled WGS sequence"/>
</dbReference>
<proteinExistence type="predicted"/>
<name>C9LE27_9BACT</name>
<comment type="caution">
    <text evidence="2">The sequence shown here is derived from an EMBL/GenBank/DDBJ whole genome shotgun (WGS) entry which is preliminary data.</text>
</comment>
<feature type="compositionally biased region" description="Basic residues" evidence="1">
    <location>
        <begin position="52"/>
        <end position="71"/>
    </location>
</feature>
<dbReference type="AlphaFoldDB" id="C9LE27"/>